<name>A0ABD1YER5_9MARC</name>
<evidence type="ECO:0000313" key="2">
    <source>
        <dbReference type="EMBL" id="KAL2629166.1"/>
    </source>
</evidence>
<protein>
    <submittedName>
        <fullName evidence="2">Uncharacterized protein</fullName>
    </submittedName>
</protein>
<sequence>MEQQHSAFPPHPNILSGENHHQGEHHGHLPSSLSLPSSFASFPRADNPRQTYSADGYHKDAFGRNLTVRVGGADPFASGRGDAFAADRLNIGAEIFSRNRESVAKDADQLHSRGGGVDSRISYAREPENCIPSFGRERDSLSSEERSSKKAKRGNWWKDSGPSDQASEAAAAAPREMESIRQRCSRWSSCNIFR</sequence>
<dbReference type="Proteomes" id="UP001605036">
    <property type="component" value="Unassembled WGS sequence"/>
</dbReference>
<gene>
    <name evidence="2" type="ORF">R1flu_013852</name>
</gene>
<feature type="compositionally biased region" description="Low complexity" evidence="1">
    <location>
        <begin position="29"/>
        <end position="43"/>
    </location>
</feature>
<accession>A0ABD1YER5</accession>
<reference evidence="2 3" key="1">
    <citation type="submission" date="2024-09" db="EMBL/GenBank/DDBJ databases">
        <title>Chromosome-scale assembly of Riccia fluitans.</title>
        <authorList>
            <person name="Paukszto L."/>
            <person name="Sawicki J."/>
            <person name="Karawczyk K."/>
            <person name="Piernik-Szablinska J."/>
            <person name="Szczecinska M."/>
            <person name="Mazdziarz M."/>
        </authorList>
    </citation>
    <scope>NUCLEOTIDE SEQUENCE [LARGE SCALE GENOMIC DNA]</scope>
    <source>
        <strain evidence="2">Rf_01</strain>
        <tissue evidence="2">Aerial parts of the thallus</tissue>
    </source>
</reference>
<feature type="compositionally biased region" description="Basic and acidic residues" evidence="1">
    <location>
        <begin position="18"/>
        <end position="27"/>
    </location>
</feature>
<feature type="region of interest" description="Disordered" evidence="1">
    <location>
        <begin position="128"/>
        <end position="178"/>
    </location>
</feature>
<comment type="caution">
    <text evidence="2">The sequence shown here is derived from an EMBL/GenBank/DDBJ whole genome shotgun (WGS) entry which is preliminary data.</text>
</comment>
<evidence type="ECO:0000313" key="3">
    <source>
        <dbReference type="Proteomes" id="UP001605036"/>
    </source>
</evidence>
<evidence type="ECO:0000256" key="1">
    <source>
        <dbReference type="SAM" id="MobiDB-lite"/>
    </source>
</evidence>
<dbReference type="AlphaFoldDB" id="A0ABD1YER5"/>
<keyword evidence="3" id="KW-1185">Reference proteome</keyword>
<feature type="region of interest" description="Disordered" evidence="1">
    <location>
        <begin position="1"/>
        <end position="58"/>
    </location>
</feature>
<organism evidence="2 3">
    <name type="scientific">Riccia fluitans</name>
    <dbReference type="NCBI Taxonomy" id="41844"/>
    <lineage>
        <taxon>Eukaryota</taxon>
        <taxon>Viridiplantae</taxon>
        <taxon>Streptophyta</taxon>
        <taxon>Embryophyta</taxon>
        <taxon>Marchantiophyta</taxon>
        <taxon>Marchantiopsida</taxon>
        <taxon>Marchantiidae</taxon>
        <taxon>Marchantiales</taxon>
        <taxon>Ricciaceae</taxon>
        <taxon>Riccia</taxon>
    </lineage>
</organism>
<proteinExistence type="predicted"/>
<feature type="compositionally biased region" description="Basic and acidic residues" evidence="1">
    <location>
        <begin position="135"/>
        <end position="148"/>
    </location>
</feature>
<dbReference type="EMBL" id="JBHFFA010000004">
    <property type="protein sequence ID" value="KAL2629166.1"/>
    <property type="molecule type" value="Genomic_DNA"/>
</dbReference>